<evidence type="ECO:0000313" key="9">
    <source>
        <dbReference type="Proteomes" id="UP000197019"/>
    </source>
</evidence>
<keyword evidence="5" id="KW-0464">Manganese</keyword>
<dbReference type="SUPFAM" id="SSF56300">
    <property type="entry name" value="Metallo-dependent phosphatases"/>
    <property type="match status" value="1"/>
</dbReference>
<dbReference type="Pfam" id="PF00149">
    <property type="entry name" value="Metallophos"/>
    <property type="match status" value="1"/>
</dbReference>
<sequence>MSKKIKAPYKAVFVSDIHLGTRSCKAEFLLKTLKRLSFDEIYLIGDIIDGWKIRRGWYWHQDHTNFLRKILKYSKNKRVVYIAGNHDEFLRNFLSHGDLNIGNVEIYDEMVYNSASGKSYLLTHGDNYDIVTRYHKQIAVLGDIGYETLLSFNRHFNWIRRHLGFGYWSLSKFVKNKVKSAVSFITQFEIVVANECQGRGLDGVVCGHIHSAANKYIDNIHYLNCGDWVESCTLIAEDWNGEFHIIEYNRLAETIPLLTDESLVEDMADEALG</sequence>
<dbReference type="RefSeq" id="WP_088620000.1">
    <property type="nucleotide sequence ID" value="NZ_CP022129.1"/>
</dbReference>
<evidence type="ECO:0000256" key="5">
    <source>
        <dbReference type="ARBA" id="ARBA00023211"/>
    </source>
</evidence>
<dbReference type="KEGG" id="mpsy:CEK71_14210"/>
<dbReference type="InterPro" id="IPR004843">
    <property type="entry name" value="Calcineurin-like_PHP"/>
</dbReference>
<dbReference type="GO" id="GO:0008758">
    <property type="term" value="F:UDP-2,3-diacylglucosamine hydrolase activity"/>
    <property type="evidence" value="ECO:0007669"/>
    <property type="project" value="TreeGrafter"/>
</dbReference>
<dbReference type="PANTHER" id="PTHR34990">
    <property type="entry name" value="UDP-2,3-DIACYLGLUCOSAMINE HYDROLASE-RELATED"/>
    <property type="match status" value="1"/>
</dbReference>
<evidence type="ECO:0000313" key="10">
    <source>
        <dbReference type="Proteomes" id="UP000237423"/>
    </source>
</evidence>
<evidence type="ECO:0000259" key="6">
    <source>
        <dbReference type="Pfam" id="PF00149"/>
    </source>
</evidence>
<dbReference type="EMBL" id="PGFZ01000001">
    <property type="protein sequence ID" value="POZ53705.1"/>
    <property type="molecule type" value="Genomic_DNA"/>
</dbReference>
<dbReference type="Proteomes" id="UP000237423">
    <property type="component" value="Unassembled WGS sequence"/>
</dbReference>
<proteinExistence type="predicted"/>
<keyword evidence="4" id="KW-0472">Membrane</keyword>
<evidence type="ECO:0000256" key="4">
    <source>
        <dbReference type="ARBA" id="ARBA00023136"/>
    </source>
</evidence>
<keyword evidence="2" id="KW-0997">Cell inner membrane</keyword>
<organism evidence="7 9">
    <name type="scientific">Methylovulum psychrotolerans</name>
    <dbReference type="NCBI Taxonomy" id="1704499"/>
    <lineage>
        <taxon>Bacteria</taxon>
        <taxon>Pseudomonadati</taxon>
        <taxon>Pseudomonadota</taxon>
        <taxon>Gammaproteobacteria</taxon>
        <taxon>Methylococcales</taxon>
        <taxon>Methylococcaceae</taxon>
        <taxon>Methylovulum</taxon>
    </lineage>
</organism>
<keyword evidence="1" id="KW-1003">Cell membrane</keyword>
<keyword evidence="7" id="KW-0378">Hydrolase</keyword>
<evidence type="ECO:0000313" key="8">
    <source>
        <dbReference type="EMBL" id="POZ53705.1"/>
    </source>
</evidence>
<keyword evidence="9" id="KW-1185">Reference proteome</keyword>
<reference evidence="8 10" key="2">
    <citation type="submission" date="2017-11" db="EMBL/GenBank/DDBJ databases">
        <title>Draft Genome Sequence of Methylobacter psychrotolerans Sph1T, an Obligate Methanotroph from Low-Temperature Environments.</title>
        <authorList>
            <person name="Oshkin I.Y."/>
            <person name="Miroshnikov K."/>
            <person name="Belova S.E."/>
            <person name="Korzhenkov A."/>
            <person name="Toshchakov S.V."/>
            <person name="Dedysh S.N."/>
        </authorList>
    </citation>
    <scope>NUCLEOTIDE SEQUENCE [LARGE SCALE GENOMIC DNA]</scope>
    <source>
        <strain evidence="8 10">Sph1</strain>
    </source>
</reference>
<dbReference type="Proteomes" id="UP000197019">
    <property type="component" value="Chromosome"/>
</dbReference>
<reference evidence="7 9" key="1">
    <citation type="submission" date="2017-06" db="EMBL/GenBank/DDBJ databases">
        <title>Genome Sequencing of the methanotroph Methylovulum psychrotolerants str. HV10-M2 isolated from a high-altitude environment.</title>
        <authorList>
            <person name="Mateos-Rivera A."/>
        </authorList>
    </citation>
    <scope>NUCLEOTIDE SEQUENCE [LARGE SCALE GENOMIC DNA]</scope>
    <source>
        <strain evidence="7 9">HV10_M2</strain>
    </source>
</reference>
<evidence type="ECO:0000313" key="7">
    <source>
        <dbReference type="EMBL" id="ASF47128.1"/>
    </source>
</evidence>
<dbReference type="GO" id="GO:0046872">
    <property type="term" value="F:metal ion binding"/>
    <property type="evidence" value="ECO:0007669"/>
    <property type="project" value="UniProtKB-KW"/>
</dbReference>
<feature type="domain" description="Calcineurin-like phosphoesterase" evidence="6">
    <location>
        <begin position="10"/>
        <end position="211"/>
    </location>
</feature>
<evidence type="ECO:0000256" key="3">
    <source>
        <dbReference type="ARBA" id="ARBA00022723"/>
    </source>
</evidence>
<evidence type="ECO:0000256" key="1">
    <source>
        <dbReference type="ARBA" id="ARBA00022475"/>
    </source>
</evidence>
<dbReference type="GO" id="GO:0009245">
    <property type="term" value="P:lipid A biosynthetic process"/>
    <property type="evidence" value="ECO:0007669"/>
    <property type="project" value="TreeGrafter"/>
</dbReference>
<dbReference type="AlphaFoldDB" id="A0A1Z4C0R3"/>
<dbReference type="GO" id="GO:0016020">
    <property type="term" value="C:membrane"/>
    <property type="evidence" value="ECO:0007669"/>
    <property type="project" value="GOC"/>
</dbReference>
<evidence type="ECO:0000256" key="2">
    <source>
        <dbReference type="ARBA" id="ARBA00022519"/>
    </source>
</evidence>
<keyword evidence="3" id="KW-0479">Metal-binding</keyword>
<dbReference type="OrthoDB" id="9802481at2"/>
<accession>A0A1Z4C0R3</accession>
<dbReference type="EMBL" id="CP022129">
    <property type="protein sequence ID" value="ASF47128.1"/>
    <property type="molecule type" value="Genomic_DNA"/>
</dbReference>
<protein>
    <submittedName>
        <fullName evidence="8">UDP-2,3-diacylglucosamine diphosphatase</fullName>
    </submittedName>
    <submittedName>
        <fullName evidence="7">UDP-2,3-diacylglucosamine hydrolase</fullName>
    </submittedName>
</protein>
<dbReference type="CDD" id="cd07398">
    <property type="entry name" value="MPP_YbbF-LpxH"/>
    <property type="match status" value="1"/>
</dbReference>
<gene>
    <name evidence="8" type="ORF">AADEFJLK_00746</name>
    <name evidence="7" type="ORF">CEK71_14210</name>
</gene>
<dbReference type="InterPro" id="IPR029052">
    <property type="entry name" value="Metallo-depent_PP-like"/>
</dbReference>
<dbReference type="PANTHER" id="PTHR34990:SF2">
    <property type="entry name" value="BLL8164 PROTEIN"/>
    <property type="match status" value="1"/>
</dbReference>
<dbReference type="InterPro" id="IPR043461">
    <property type="entry name" value="LpxH-like"/>
</dbReference>
<dbReference type="Gene3D" id="3.60.21.10">
    <property type="match status" value="1"/>
</dbReference>
<name>A0A1Z4C0R3_9GAMM</name>